<dbReference type="EMBL" id="CM047905">
    <property type="protein sequence ID" value="KAJ0088184.1"/>
    <property type="molecule type" value="Genomic_DNA"/>
</dbReference>
<name>A0ACC1ANN1_9ROSI</name>
<proteinExistence type="predicted"/>
<comment type="caution">
    <text evidence="1">The sequence shown here is derived from an EMBL/GenBank/DDBJ whole genome shotgun (WGS) entry which is preliminary data.</text>
</comment>
<accession>A0ACC1ANN1</accession>
<evidence type="ECO:0000313" key="2">
    <source>
        <dbReference type="Proteomes" id="UP001164250"/>
    </source>
</evidence>
<keyword evidence="2" id="KW-1185">Reference proteome</keyword>
<gene>
    <name evidence="1" type="ORF">Patl1_32442</name>
</gene>
<protein>
    <submittedName>
        <fullName evidence="1">Uncharacterized protein</fullName>
    </submittedName>
</protein>
<evidence type="ECO:0000313" key="1">
    <source>
        <dbReference type="EMBL" id="KAJ0088184.1"/>
    </source>
</evidence>
<dbReference type="Proteomes" id="UP001164250">
    <property type="component" value="Chromosome 9"/>
</dbReference>
<reference evidence="2" key="1">
    <citation type="journal article" date="2023" name="G3 (Bethesda)">
        <title>Genome assembly and association tests identify interacting loci associated with vigor, precocity, and sex in interspecific pistachio rootstocks.</title>
        <authorList>
            <person name="Palmer W."/>
            <person name="Jacygrad E."/>
            <person name="Sagayaradj S."/>
            <person name="Cavanaugh K."/>
            <person name="Han R."/>
            <person name="Bertier L."/>
            <person name="Beede B."/>
            <person name="Kafkas S."/>
            <person name="Golino D."/>
            <person name="Preece J."/>
            <person name="Michelmore R."/>
        </authorList>
    </citation>
    <scope>NUCLEOTIDE SEQUENCE [LARGE SCALE GENOMIC DNA]</scope>
</reference>
<organism evidence="1 2">
    <name type="scientific">Pistacia atlantica</name>
    <dbReference type="NCBI Taxonomy" id="434234"/>
    <lineage>
        <taxon>Eukaryota</taxon>
        <taxon>Viridiplantae</taxon>
        <taxon>Streptophyta</taxon>
        <taxon>Embryophyta</taxon>
        <taxon>Tracheophyta</taxon>
        <taxon>Spermatophyta</taxon>
        <taxon>Magnoliopsida</taxon>
        <taxon>eudicotyledons</taxon>
        <taxon>Gunneridae</taxon>
        <taxon>Pentapetalae</taxon>
        <taxon>rosids</taxon>
        <taxon>malvids</taxon>
        <taxon>Sapindales</taxon>
        <taxon>Anacardiaceae</taxon>
        <taxon>Pistacia</taxon>
    </lineage>
</organism>
<sequence>METPSVIKDSTPYKLQLKSHTMEKYEFQHPQPKRPKSLRINEVCVGMSSTVCISFILLTITQFF</sequence>